<dbReference type="EMBL" id="JAFJMO010000006">
    <property type="protein sequence ID" value="KAJ8274254.1"/>
    <property type="molecule type" value="Genomic_DNA"/>
</dbReference>
<protein>
    <submittedName>
        <fullName evidence="1">Uncharacterized protein</fullName>
    </submittedName>
</protein>
<gene>
    <name evidence="1" type="ORF">COCON_G00088790</name>
</gene>
<sequence length="67" mass="7222">MLVSLLHVASSAVAKNASQCVERGGIRLLTQEPGDRKHGGGRVCCKPFAEVRCPQSAGEEQTAMWRL</sequence>
<reference evidence="1" key="1">
    <citation type="journal article" date="2023" name="Science">
        <title>Genome structures resolve the early diversification of teleost fishes.</title>
        <authorList>
            <person name="Parey E."/>
            <person name="Louis A."/>
            <person name="Montfort J."/>
            <person name="Bouchez O."/>
            <person name="Roques C."/>
            <person name="Iampietro C."/>
            <person name="Lluch J."/>
            <person name="Castinel A."/>
            <person name="Donnadieu C."/>
            <person name="Desvignes T."/>
            <person name="Floi Bucao C."/>
            <person name="Jouanno E."/>
            <person name="Wen M."/>
            <person name="Mejri S."/>
            <person name="Dirks R."/>
            <person name="Jansen H."/>
            <person name="Henkel C."/>
            <person name="Chen W.J."/>
            <person name="Zahm M."/>
            <person name="Cabau C."/>
            <person name="Klopp C."/>
            <person name="Thompson A.W."/>
            <person name="Robinson-Rechavi M."/>
            <person name="Braasch I."/>
            <person name="Lecointre G."/>
            <person name="Bobe J."/>
            <person name="Postlethwait J.H."/>
            <person name="Berthelot C."/>
            <person name="Roest Crollius H."/>
            <person name="Guiguen Y."/>
        </authorList>
    </citation>
    <scope>NUCLEOTIDE SEQUENCE</scope>
    <source>
        <strain evidence="1">Concon-B</strain>
    </source>
</reference>
<accession>A0A9Q1DKN3</accession>
<dbReference type="OrthoDB" id="10382729at2759"/>
<dbReference type="AlphaFoldDB" id="A0A9Q1DKN3"/>
<keyword evidence="2" id="KW-1185">Reference proteome</keyword>
<organism evidence="1 2">
    <name type="scientific">Conger conger</name>
    <name type="common">Conger eel</name>
    <name type="synonym">Muraena conger</name>
    <dbReference type="NCBI Taxonomy" id="82655"/>
    <lineage>
        <taxon>Eukaryota</taxon>
        <taxon>Metazoa</taxon>
        <taxon>Chordata</taxon>
        <taxon>Craniata</taxon>
        <taxon>Vertebrata</taxon>
        <taxon>Euteleostomi</taxon>
        <taxon>Actinopterygii</taxon>
        <taxon>Neopterygii</taxon>
        <taxon>Teleostei</taxon>
        <taxon>Anguilliformes</taxon>
        <taxon>Congridae</taxon>
        <taxon>Conger</taxon>
    </lineage>
</organism>
<evidence type="ECO:0000313" key="1">
    <source>
        <dbReference type="EMBL" id="KAJ8274254.1"/>
    </source>
</evidence>
<proteinExistence type="predicted"/>
<dbReference type="Proteomes" id="UP001152803">
    <property type="component" value="Unassembled WGS sequence"/>
</dbReference>
<name>A0A9Q1DKN3_CONCO</name>
<evidence type="ECO:0000313" key="2">
    <source>
        <dbReference type="Proteomes" id="UP001152803"/>
    </source>
</evidence>
<comment type="caution">
    <text evidence="1">The sequence shown here is derived from an EMBL/GenBank/DDBJ whole genome shotgun (WGS) entry which is preliminary data.</text>
</comment>